<dbReference type="InParanoid" id="B8CE80"/>
<dbReference type="eggNOG" id="ENOG502S8JB">
    <property type="taxonomic scope" value="Eukaryota"/>
</dbReference>
<dbReference type="RefSeq" id="XP_002294391.1">
    <property type="nucleotide sequence ID" value="XM_002294355.1"/>
</dbReference>
<proteinExistence type="predicted"/>
<accession>B8CE80</accession>
<dbReference type="AlphaFoldDB" id="B8CE80"/>
<dbReference type="PaxDb" id="35128-Thaps10681"/>
<keyword evidence="2" id="KW-1185">Reference proteome</keyword>
<evidence type="ECO:0000313" key="2">
    <source>
        <dbReference type="Proteomes" id="UP000001449"/>
    </source>
</evidence>
<dbReference type="HOGENOM" id="CLU_1323254_0_0_1"/>
<dbReference type="GeneID" id="7442125"/>
<name>B8CE80_THAPS</name>
<organism evidence="1 2">
    <name type="scientific">Thalassiosira pseudonana</name>
    <name type="common">Marine diatom</name>
    <name type="synonym">Cyclotella nana</name>
    <dbReference type="NCBI Taxonomy" id="35128"/>
    <lineage>
        <taxon>Eukaryota</taxon>
        <taxon>Sar</taxon>
        <taxon>Stramenopiles</taxon>
        <taxon>Ochrophyta</taxon>
        <taxon>Bacillariophyta</taxon>
        <taxon>Coscinodiscophyceae</taxon>
        <taxon>Thalassiosirophycidae</taxon>
        <taxon>Thalassiosirales</taxon>
        <taxon>Thalassiosiraceae</taxon>
        <taxon>Thalassiosira</taxon>
    </lineage>
</organism>
<dbReference type="KEGG" id="tps:THAPSDRAFT_10681"/>
<sequence length="208" mass="22772">MIEVSFLNSCLQLSQGYVDVLKLFIVAVQAGHDQQLSLGTLDKLVEDCPVNSAGRDLMVEEKGLRREWMMVVYDMLDALKETTRLTSDDDDDIHNVNEEVANRVSSVVSSILSIQQTLKQEEEQSGGKQDAIAVMSSLSIEEAIAKSTHLSQLFEDATNSPMDKAFLTNDVRVALLTCRVIEEEKLCLEGSSGSVVGDVPRPPIPGTS</sequence>
<reference evidence="1 2" key="2">
    <citation type="journal article" date="2008" name="Nature">
        <title>The Phaeodactylum genome reveals the evolutionary history of diatom genomes.</title>
        <authorList>
            <person name="Bowler C."/>
            <person name="Allen A.E."/>
            <person name="Badger J.H."/>
            <person name="Grimwood J."/>
            <person name="Jabbari K."/>
            <person name="Kuo A."/>
            <person name="Maheswari U."/>
            <person name="Martens C."/>
            <person name="Maumus F."/>
            <person name="Otillar R.P."/>
            <person name="Rayko E."/>
            <person name="Salamov A."/>
            <person name="Vandepoele K."/>
            <person name="Beszteri B."/>
            <person name="Gruber A."/>
            <person name="Heijde M."/>
            <person name="Katinka M."/>
            <person name="Mock T."/>
            <person name="Valentin K."/>
            <person name="Verret F."/>
            <person name="Berges J.A."/>
            <person name="Brownlee C."/>
            <person name="Cadoret J.P."/>
            <person name="Chiovitti A."/>
            <person name="Choi C.J."/>
            <person name="Coesel S."/>
            <person name="De Martino A."/>
            <person name="Detter J.C."/>
            <person name="Durkin C."/>
            <person name="Falciatore A."/>
            <person name="Fournet J."/>
            <person name="Haruta M."/>
            <person name="Huysman M.J."/>
            <person name="Jenkins B.D."/>
            <person name="Jiroutova K."/>
            <person name="Jorgensen R.E."/>
            <person name="Joubert Y."/>
            <person name="Kaplan A."/>
            <person name="Kroger N."/>
            <person name="Kroth P.G."/>
            <person name="La Roche J."/>
            <person name="Lindquist E."/>
            <person name="Lommer M."/>
            <person name="Martin-Jezequel V."/>
            <person name="Lopez P.J."/>
            <person name="Lucas S."/>
            <person name="Mangogna M."/>
            <person name="McGinnis K."/>
            <person name="Medlin L.K."/>
            <person name="Montsant A."/>
            <person name="Oudot-Le Secq M.P."/>
            <person name="Napoli C."/>
            <person name="Obornik M."/>
            <person name="Parker M.S."/>
            <person name="Petit J.L."/>
            <person name="Porcel B.M."/>
            <person name="Poulsen N."/>
            <person name="Robison M."/>
            <person name="Rychlewski L."/>
            <person name="Rynearson T.A."/>
            <person name="Schmutz J."/>
            <person name="Shapiro H."/>
            <person name="Siaut M."/>
            <person name="Stanley M."/>
            <person name="Sussman M.R."/>
            <person name="Taylor A.R."/>
            <person name="Vardi A."/>
            <person name="von Dassow P."/>
            <person name="Vyverman W."/>
            <person name="Willis A."/>
            <person name="Wyrwicz L.S."/>
            <person name="Rokhsar D.S."/>
            <person name="Weissenbach J."/>
            <person name="Armbrust E.V."/>
            <person name="Green B.R."/>
            <person name="Van de Peer Y."/>
            <person name="Grigoriev I.V."/>
        </authorList>
    </citation>
    <scope>NUCLEOTIDE SEQUENCE [LARGE SCALE GENOMIC DNA]</scope>
    <source>
        <strain evidence="1 2">CCMP1335</strain>
    </source>
</reference>
<protein>
    <submittedName>
        <fullName evidence="1">Uncharacterized protein</fullName>
    </submittedName>
</protein>
<dbReference type="OMA" id="CDEISTT"/>
<dbReference type="Proteomes" id="UP000001449">
    <property type="component" value="Chromosome 17"/>
</dbReference>
<gene>
    <name evidence="1" type="ORF">THAPSDRAFT_10681</name>
</gene>
<reference evidence="1 2" key="1">
    <citation type="journal article" date="2004" name="Science">
        <title>The genome of the diatom Thalassiosira pseudonana: ecology, evolution, and metabolism.</title>
        <authorList>
            <person name="Armbrust E.V."/>
            <person name="Berges J.A."/>
            <person name="Bowler C."/>
            <person name="Green B.R."/>
            <person name="Martinez D."/>
            <person name="Putnam N.H."/>
            <person name="Zhou S."/>
            <person name="Allen A.E."/>
            <person name="Apt K.E."/>
            <person name="Bechner M."/>
            <person name="Brzezinski M.A."/>
            <person name="Chaal B.K."/>
            <person name="Chiovitti A."/>
            <person name="Davis A.K."/>
            <person name="Demarest M.S."/>
            <person name="Detter J.C."/>
            <person name="Glavina T."/>
            <person name="Goodstein D."/>
            <person name="Hadi M.Z."/>
            <person name="Hellsten U."/>
            <person name="Hildebrand M."/>
            <person name="Jenkins B.D."/>
            <person name="Jurka J."/>
            <person name="Kapitonov V.V."/>
            <person name="Kroger N."/>
            <person name="Lau W.W."/>
            <person name="Lane T.W."/>
            <person name="Larimer F.W."/>
            <person name="Lippmeier J.C."/>
            <person name="Lucas S."/>
            <person name="Medina M."/>
            <person name="Montsant A."/>
            <person name="Obornik M."/>
            <person name="Parker M.S."/>
            <person name="Palenik B."/>
            <person name="Pazour G.J."/>
            <person name="Richardson P.M."/>
            <person name="Rynearson T.A."/>
            <person name="Saito M.A."/>
            <person name="Schwartz D.C."/>
            <person name="Thamatrakoln K."/>
            <person name="Valentin K."/>
            <person name="Vardi A."/>
            <person name="Wilkerson F.P."/>
            <person name="Rokhsar D.S."/>
        </authorList>
    </citation>
    <scope>NUCLEOTIDE SEQUENCE [LARGE SCALE GENOMIC DNA]</scope>
    <source>
        <strain evidence="1 2">CCMP1335</strain>
    </source>
</reference>
<evidence type="ECO:0000313" key="1">
    <source>
        <dbReference type="EMBL" id="EED88225.1"/>
    </source>
</evidence>
<dbReference type="EMBL" id="CM000651">
    <property type="protein sequence ID" value="EED88225.1"/>
    <property type="molecule type" value="Genomic_DNA"/>
</dbReference>